<dbReference type="AlphaFoldDB" id="A0A1G8DY03"/>
<dbReference type="GO" id="GO:0015833">
    <property type="term" value="P:peptide transport"/>
    <property type="evidence" value="ECO:0007669"/>
    <property type="project" value="TreeGrafter"/>
</dbReference>
<dbReference type="Gene3D" id="3.40.190.10">
    <property type="entry name" value="Periplasmic binding protein-like II"/>
    <property type="match status" value="1"/>
</dbReference>
<dbReference type="EMBL" id="FNBE01000029">
    <property type="protein sequence ID" value="SDH62554.1"/>
    <property type="molecule type" value="Genomic_DNA"/>
</dbReference>
<accession>A0A1G8DY03</accession>
<sequence length="117" mass="12467">MGNSLYGYLLADTGSGQYDYGLAKDLSTSDGGKTWMLQLRDGLTFSDGTPFDAAAVQFNWQRMQAPETLANNRSAASQVASMSASGQVLTFTLNTPISSYPNSIVNTAMNWIAKPGA</sequence>
<name>A0A1G8DY03_PSEOR</name>
<keyword evidence="3" id="KW-1185">Reference proteome</keyword>
<dbReference type="SUPFAM" id="SSF53850">
    <property type="entry name" value="Periplasmic binding protein-like II"/>
    <property type="match status" value="1"/>
</dbReference>
<dbReference type="InterPro" id="IPR000914">
    <property type="entry name" value="SBP_5_dom"/>
</dbReference>
<dbReference type="InterPro" id="IPR039424">
    <property type="entry name" value="SBP_5"/>
</dbReference>
<dbReference type="Pfam" id="PF00496">
    <property type="entry name" value="SBP_bac_5"/>
    <property type="match status" value="1"/>
</dbReference>
<organism evidence="2 3">
    <name type="scientific">Pseudonocardia oroxyli</name>
    <dbReference type="NCBI Taxonomy" id="366584"/>
    <lineage>
        <taxon>Bacteria</taxon>
        <taxon>Bacillati</taxon>
        <taxon>Actinomycetota</taxon>
        <taxon>Actinomycetes</taxon>
        <taxon>Pseudonocardiales</taxon>
        <taxon>Pseudonocardiaceae</taxon>
        <taxon>Pseudonocardia</taxon>
    </lineage>
</organism>
<feature type="non-terminal residue" evidence="2">
    <location>
        <position position="117"/>
    </location>
</feature>
<evidence type="ECO:0000259" key="1">
    <source>
        <dbReference type="Pfam" id="PF00496"/>
    </source>
</evidence>
<dbReference type="Proteomes" id="UP000198967">
    <property type="component" value="Unassembled WGS sequence"/>
</dbReference>
<proteinExistence type="predicted"/>
<evidence type="ECO:0000313" key="3">
    <source>
        <dbReference type="Proteomes" id="UP000198967"/>
    </source>
</evidence>
<reference evidence="2 3" key="1">
    <citation type="submission" date="2016-10" db="EMBL/GenBank/DDBJ databases">
        <authorList>
            <person name="de Groot N.N."/>
        </authorList>
    </citation>
    <scope>NUCLEOTIDE SEQUENCE [LARGE SCALE GENOMIC DNA]</scope>
    <source>
        <strain evidence="2 3">CGMCC 4.3143</strain>
    </source>
</reference>
<dbReference type="PANTHER" id="PTHR30290">
    <property type="entry name" value="PERIPLASMIC BINDING COMPONENT OF ABC TRANSPORTER"/>
    <property type="match status" value="1"/>
</dbReference>
<dbReference type="STRING" id="366584.SAMN05216377_12918"/>
<protein>
    <submittedName>
        <fullName evidence="2">Peptide/nickel transport system substrate-binding protein</fullName>
    </submittedName>
</protein>
<evidence type="ECO:0000313" key="2">
    <source>
        <dbReference type="EMBL" id="SDH62554.1"/>
    </source>
</evidence>
<feature type="domain" description="Solute-binding protein family 5" evidence="1">
    <location>
        <begin position="20"/>
        <end position="103"/>
    </location>
</feature>
<dbReference type="GO" id="GO:1904680">
    <property type="term" value="F:peptide transmembrane transporter activity"/>
    <property type="evidence" value="ECO:0007669"/>
    <property type="project" value="TreeGrafter"/>
</dbReference>
<gene>
    <name evidence="2" type="ORF">SAMN05216377_12918</name>
</gene>